<organism evidence="2">
    <name type="scientific">marine sediment metagenome</name>
    <dbReference type="NCBI Taxonomy" id="412755"/>
    <lineage>
        <taxon>unclassified sequences</taxon>
        <taxon>metagenomes</taxon>
        <taxon>ecological metagenomes</taxon>
    </lineage>
</organism>
<protein>
    <submittedName>
        <fullName evidence="2">Uncharacterized protein</fullName>
    </submittedName>
</protein>
<accession>A0A0F9HFR3</accession>
<evidence type="ECO:0000313" key="2">
    <source>
        <dbReference type="EMBL" id="KKM01997.1"/>
    </source>
</evidence>
<feature type="region of interest" description="Disordered" evidence="1">
    <location>
        <begin position="45"/>
        <end position="79"/>
    </location>
</feature>
<name>A0A0F9HFR3_9ZZZZ</name>
<proteinExistence type="predicted"/>
<evidence type="ECO:0000256" key="1">
    <source>
        <dbReference type="SAM" id="MobiDB-lite"/>
    </source>
</evidence>
<gene>
    <name evidence="2" type="ORF">LCGC14_1788860</name>
</gene>
<comment type="caution">
    <text evidence="2">The sequence shown here is derived from an EMBL/GenBank/DDBJ whole genome shotgun (WGS) entry which is preliminary data.</text>
</comment>
<dbReference type="EMBL" id="LAZR01017050">
    <property type="protein sequence ID" value="KKM01997.1"/>
    <property type="molecule type" value="Genomic_DNA"/>
</dbReference>
<sequence>MGIVAALKTLFGTSEEEKELRRRTRELIRTKKNRTNDIAEARAKLEQAQRDVHARVDEIRKRQDSNYDEEAPIPRPSQA</sequence>
<dbReference type="AlphaFoldDB" id="A0A0F9HFR3"/>
<reference evidence="2" key="1">
    <citation type="journal article" date="2015" name="Nature">
        <title>Complex archaea that bridge the gap between prokaryotes and eukaryotes.</title>
        <authorList>
            <person name="Spang A."/>
            <person name="Saw J.H."/>
            <person name="Jorgensen S.L."/>
            <person name="Zaremba-Niedzwiedzka K."/>
            <person name="Martijn J."/>
            <person name="Lind A.E."/>
            <person name="van Eijk R."/>
            <person name="Schleper C."/>
            <person name="Guy L."/>
            <person name="Ettema T.J."/>
        </authorList>
    </citation>
    <scope>NUCLEOTIDE SEQUENCE</scope>
</reference>
<feature type="compositionally biased region" description="Basic and acidic residues" evidence="1">
    <location>
        <begin position="45"/>
        <end position="65"/>
    </location>
</feature>